<proteinExistence type="predicted"/>
<gene>
    <name evidence="2" type="ORF">JCGZ_14557</name>
</gene>
<evidence type="ECO:0000256" key="1">
    <source>
        <dbReference type="SAM" id="MobiDB-lite"/>
    </source>
</evidence>
<feature type="compositionally biased region" description="Basic and acidic residues" evidence="1">
    <location>
        <begin position="1"/>
        <end position="18"/>
    </location>
</feature>
<evidence type="ECO:0000313" key="3">
    <source>
        <dbReference type="Proteomes" id="UP000027138"/>
    </source>
</evidence>
<reference evidence="2 3" key="1">
    <citation type="journal article" date="2014" name="PLoS ONE">
        <title>Global Analysis of Gene Expression Profiles in Physic Nut (Jatropha curcas L.) Seedlings Exposed to Salt Stress.</title>
        <authorList>
            <person name="Zhang L."/>
            <person name="Zhang C."/>
            <person name="Wu P."/>
            <person name="Chen Y."/>
            <person name="Li M."/>
            <person name="Jiang H."/>
            <person name="Wu G."/>
        </authorList>
    </citation>
    <scope>NUCLEOTIDE SEQUENCE [LARGE SCALE GENOMIC DNA]</scope>
    <source>
        <strain evidence="3">cv. GZQX0401</strain>
        <tissue evidence="2">Young leaves</tissue>
    </source>
</reference>
<accession>A0A067JXV7</accession>
<dbReference type="EMBL" id="KK914782">
    <property type="protein sequence ID" value="KDP28786.1"/>
    <property type="molecule type" value="Genomic_DNA"/>
</dbReference>
<feature type="region of interest" description="Disordered" evidence="1">
    <location>
        <begin position="1"/>
        <end position="42"/>
    </location>
</feature>
<sequence length="190" mass="21010">MKPESKKNRCADTEKKETGPSFDLTKLSQALNVAEEGPAERMNSSYDLTEISKALSVVEKEKINSQRLRAKPIPIKLSTALAERKRTSETLRLMVLSASCKLPRRRLIPTMPPPMSIIPVSASEERSSNVVKQSTVSSVLKPRFLPPMPPMSSPKFSIAPLDDLSSVDSYARECSQDDDSLNTQYLSVSV</sequence>
<dbReference type="Proteomes" id="UP000027138">
    <property type="component" value="Unassembled WGS sequence"/>
</dbReference>
<keyword evidence="3" id="KW-1185">Reference proteome</keyword>
<dbReference type="AlphaFoldDB" id="A0A067JXV7"/>
<organism evidence="2 3">
    <name type="scientific">Jatropha curcas</name>
    <name type="common">Barbados nut</name>
    <dbReference type="NCBI Taxonomy" id="180498"/>
    <lineage>
        <taxon>Eukaryota</taxon>
        <taxon>Viridiplantae</taxon>
        <taxon>Streptophyta</taxon>
        <taxon>Embryophyta</taxon>
        <taxon>Tracheophyta</taxon>
        <taxon>Spermatophyta</taxon>
        <taxon>Magnoliopsida</taxon>
        <taxon>eudicotyledons</taxon>
        <taxon>Gunneridae</taxon>
        <taxon>Pentapetalae</taxon>
        <taxon>rosids</taxon>
        <taxon>fabids</taxon>
        <taxon>Malpighiales</taxon>
        <taxon>Euphorbiaceae</taxon>
        <taxon>Crotonoideae</taxon>
        <taxon>Jatropheae</taxon>
        <taxon>Jatropha</taxon>
    </lineage>
</organism>
<protein>
    <submittedName>
        <fullName evidence="2">Uncharacterized protein</fullName>
    </submittedName>
</protein>
<evidence type="ECO:0000313" key="2">
    <source>
        <dbReference type="EMBL" id="KDP28786.1"/>
    </source>
</evidence>
<name>A0A067JXV7_JATCU</name>